<proteinExistence type="predicted"/>
<evidence type="ECO:0000313" key="2">
    <source>
        <dbReference type="WBParaSite" id="RSKR_0000737500.1"/>
    </source>
</evidence>
<sequence length="1147" mass="131415">MDNKDNPETAPAKSNFPNSTTVFKFDSHGDLMSGRNFQLSINEDRSILTWRHADYSEAIWLGDVFDVFSGFSAETGRPKDDQKLKTSFDKQLYLNDSKEIDDCVLCLCHGKNFIHGLKHTIFIFQNQNLAMHWRQSIRQLALQSYQSQRDLYYFWKILCGTIQKTAVKDCITIHQLVEGILPSTKLKEEKRNLENELRSNVKLFRNVDVIYVDQLSDDKVLMELYLVIFKRTEIKEIFDATFQKPSANKVQLHRYLLREHCDQRLNDVLFPRPTLQSVSTLIKQFDNNESELSLSGYISFLMSSSNLTIRKDFASLNEEEMNEPIAHYFLNSSHNTYLRGKQYKGRSSVAMYRYALLMGCRSIELDCWDGQNGEPIITHGPSTIFFCTSILFKDVIKAIAETAFITSEYPVILSFENHCSTKQQNVMADHCCTIFGDLLLKETLSDYPIKSGASLPSPKVLKRKILIKNKKIDVGSNENSIDKAENDDMCDSSPYDIKNTSFEISSNADGSSNVFLDYTTENNTNNHTPKQYFDKNESMINRRNALHSKSSVSSSSGLSSLVNYFQAMGNSEMYSMNEQKAIDLLKTDGERFVIHNKRQITRVFPKGSRIDSSNYMPLMFWNCGCQMAAINLQTPDLPFAMNSAFFEVNGNCGYVLKPQPMRKSNAKFDPFETEKVENVVPNILKIKIISGQMLGILTEKRPNSCYVEVDMYGLPRDSTKKIFRSRYAQLDTFNTRFSNCLNDETCKVEFDKIIMPSMAFVRLAVFEENGRMLGQRILPVVGMVPGYKHVMLKNAFNRYMGPVSLFVKFEVQDYVAAQHLQMVMDLQNPIAAVSKSICFETALIDPVQYRNQMEQKRKMLEALEEVGECNINVKKMGGIQSSTSASSSLTIDIDNLRDFSTTRSTTITLGDDISGVFSSSNKVTDRMLMAQGSVSSTATDVSLQKSRKYTVLSKELLNIRKKSYIETMGLPLPTLDSIISSKDLQKRRKQFQKKYPNFLETIENWSQFRHKPIIEVKKLCPKIPTKDEYEKYEQSFHDFLLKAIEKDSKKQQKLLDLAYATEQKTFQKNAEKERLAEVGQLKGLVNIKEKQKSISDKYIKKGIEDQRALIVAKRKRLENLIERVNDLKKEAIKKSEEKLCAVKDLLD</sequence>
<accession>A0AC35U4T1</accession>
<organism evidence="1 2">
    <name type="scientific">Rhabditophanes sp. KR3021</name>
    <dbReference type="NCBI Taxonomy" id="114890"/>
    <lineage>
        <taxon>Eukaryota</taxon>
        <taxon>Metazoa</taxon>
        <taxon>Ecdysozoa</taxon>
        <taxon>Nematoda</taxon>
        <taxon>Chromadorea</taxon>
        <taxon>Rhabditida</taxon>
        <taxon>Tylenchina</taxon>
        <taxon>Panagrolaimomorpha</taxon>
        <taxon>Strongyloidoidea</taxon>
        <taxon>Alloionematidae</taxon>
        <taxon>Rhabditophanes</taxon>
    </lineage>
</organism>
<evidence type="ECO:0000313" key="1">
    <source>
        <dbReference type="Proteomes" id="UP000095286"/>
    </source>
</evidence>
<protein>
    <submittedName>
        <fullName evidence="2">1-phosphatidylinositol 4,5-bisphosphate phosphodiesterase</fullName>
    </submittedName>
</protein>
<name>A0AC35U4T1_9BILA</name>
<dbReference type="Proteomes" id="UP000095286">
    <property type="component" value="Unplaced"/>
</dbReference>
<reference evidence="2" key="1">
    <citation type="submission" date="2016-11" db="UniProtKB">
        <authorList>
            <consortium name="WormBaseParasite"/>
        </authorList>
    </citation>
    <scope>IDENTIFICATION</scope>
    <source>
        <strain evidence="2">KR3021</strain>
    </source>
</reference>
<dbReference type="WBParaSite" id="RSKR_0000737500.1">
    <property type="protein sequence ID" value="RSKR_0000737500.1"/>
    <property type="gene ID" value="RSKR_0000737500"/>
</dbReference>